<evidence type="ECO:0000256" key="1">
    <source>
        <dbReference type="SAM" id="MobiDB-lite"/>
    </source>
</evidence>
<organism evidence="3 4">
    <name type="scientific">Candidatus Kaiserbacteria bacterium RIFCSPHIGHO2_02_FULL_50_50</name>
    <dbReference type="NCBI Taxonomy" id="1798492"/>
    <lineage>
        <taxon>Bacteria</taxon>
        <taxon>Candidatus Kaiseribacteriota</taxon>
    </lineage>
</organism>
<evidence type="ECO:0000256" key="2">
    <source>
        <dbReference type="SAM" id="Phobius"/>
    </source>
</evidence>
<protein>
    <recommendedName>
        <fullName evidence="5">DUF5667 domain-containing protein</fullName>
    </recommendedName>
</protein>
<accession>A0A1F6DFH3</accession>
<evidence type="ECO:0000313" key="3">
    <source>
        <dbReference type="EMBL" id="OGG60178.1"/>
    </source>
</evidence>
<dbReference type="Proteomes" id="UP000178794">
    <property type="component" value="Unassembled WGS sequence"/>
</dbReference>
<evidence type="ECO:0000313" key="4">
    <source>
        <dbReference type="Proteomes" id="UP000178794"/>
    </source>
</evidence>
<dbReference type="STRING" id="1798492.A3C89_02185"/>
<gene>
    <name evidence="3" type="ORF">A3C89_02185</name>
</gene>
<evidence type="ECO:0008006" key="5">
    <source>
        <dbReference type="Google" id="ProtNLM"/>
    </source>
</evidence>
<keyword evidence="2" id="KW-0472">Membrane</keyword>
<proteinExistence type="predicted"/>
<reference evidence="3 4" key="1">
    <citation type="journal article" date="2016" name="Nat. Commun.">
        <title>Thousands of microbial genomes shed light on interconnected biogeochemical processes in an aquifer system.</title>
        <authorList>
            <person name="Anantharaman K."/>
            <person name="Brown C.T."/>
            <person name="Hug L.A."/>
            <person name="Sharon I."/>
            <person name="Castelle C.J."/>
            <person name="Probst A.J."/>
            <person name="Thomas B.C."/>
            <person name="Singh A."/>
            <person name="Wilkins M.J."/>
            <person name="Karaoz U."/>
            <person name="Brodie E.L."/>
            <person name="Williams K.H."/>
            <person name="Hubbard S.S."/>
            <person name="Banfield J.F."/>
        </authorList>
    </citation>
    <scope>NUCLEOTIDE SEQUENCE [LARGE SCALE GENOMIC DNA]</scope>
</reference>
<dbReference type="EMBL" id="MFLF01000009">
    <property type="protein sequence ID" value="OGG60178.1"/>
    <property type="molecule type" value="Genomic_DNA"/>
</dbReference>
<comment type="caution">
    <text evidence="3">The sequence shown here is derived from an EMBL/GenBank/DDBJ whole genome shotgun (WGS) entry which is preliminary data.</text>
</comment>
<keyword evidence="2" id="KW-1133">Transmembrane helix</keyword>
<dbReference type="AlphaFoldDB" id="A0A1F6DFH3"/>
<sequence>MKSPWSTYVQDTKLNTTEREELRARLLAYMEYHPYRVLVPQRVPFLERIMQRANAARMIASASMAVFIAIIATPFLAESANPGDLLYAVKTRVNEPLQGITLSTPEEKIAFEMKLLEKRVLETQLLVDTGTLSVQAEEDLSKNIKRHSGEIQKNIEEIATTNTEEAIYAKADLAAELTKTQDIVTAIVSDQPAESLKKAVTEAKDVAVELATVAATSSQEQVMGHVERELSRAYELRASLERKLSEEEVTEVARRFSRIEALLRGETPVALATSTEAASTTSASSSEMVVVQTFVAPEIATSTPPRASDDILTRIKTLITYLSNTALRQSVPKEEVIPETPAPEAVVETAPQPKAEATTTPEKATE</sequence>
<feature type="compositionally biased region" description="Low complexity" evidence="1">
    <location>
        <begin position="353"/>
        <end position="366"/>
    </location>
</feature>
<feature type="region of interest" description="Disordered" evidence="1">
    <location>
        <begin position="332"/>
        <end position="366"/>
    </location>
</feature>
<feature type="transmembrane region" description="Helical" evidence="2">
    <location>
        <begin position="58"/>
        <end position="77"/>
    </location>
</feature>
<name>A0A1F6DFH3_9BACT</name>
<keyword evidence="2" id="KW-0812">Transmembrane</keyword>